<organism evidence="1 2">
    <name type="scientific">Halalkalibacter hemicellulosilyticusJCM 9152</name>
    <dbReference type="NCBI Taxonomy" id="1236971"/>
    <lineage>
        <taxon>Bacteria</taxon>
        <taxon>Bacillati</taxon>
        <taxon>Bacillota</taxon>
        <taxon>Bacilli</taxon>
        <taxon>Bacillales</taxon>
        <taxon>Bacillaceae</taxon>
        <taxon>Halalkalibacter</taxon>
    </lineage>
</organism>
<evidence type="ECO:0000313" key="1">
    <source>
        <dbReference type="EMBL" id="GAE32423.1"/>
    </source>
</evidence>
<sequence length="58" mass="6568">MNQHGLLRSAIDAKREELIDHLTTSRDINRNEIASLTLTELQSMLRKAGVTYDRDSAV</sequence>
<dbReference type="Proteomes" id="UP000018895">
    <property type="component" value="Unassembled WGS sequence"/>
</dbReference>
<name>W4QLC6_9BACI</name>
<dbReference type="RefSeq" id="WP_156315009.1">
    <property type="nucleotide sequence ID" value="NZ_BAUU01000036.1"/>
</dbReference>
<dbReference type="STRING" id="1236971.JCM9152_3957"/>
<evidence type="ECO:0000313" key="2">
    <source>
        <dbReference type="Proteomes" id="UP000018895"/>
    </source>
</evidence>
<reference evidence="1" key="1">
    <citation type="journal article" date="2014" name="Genome Announc.">
        <title>Draft Genome Sequences of Three Alkaliphilic Bacillus Strains, Bacillus wakoensis JCM 9140T, Bacillus akibai JCM 9157T, and Bacillus hemicellulosilyticus JCM 9152T.</title>
        <authorList>
            <person name="Yuki M."/>
            <person name="Oshima K."/>
            <person name="Suda W."/>
            <person name="Oshida Y."/>
            <person name="Kitamura K."/>
            <person name="Iida T."/>
            <person name="Hattori M."/>
            <person name="Ohkuma M."/>
        </authorList>
    </citation>
    <scope>NUCLEOTIDE SEQUENCE [LARGE SCALE GENOMIC DNA]</scope>
    <source>
        <strain evidence="1">JCM 9152</strain>
    </source>
</reference>
<protein>
    <submittedName>
        <fullName evidence="1">Uncharacterized protein</fullName>
    </submittedName>
</protein>
<accession>W4QLC6</accession>
<comment type="caution">
    <text evidence="1">The sequence shown here is derived from an EMBL/GenBank/DDBJ whole genome shotgun (WGS) entry which is preliminary data.</text>
</comment>
<gene>
    <name evidence="1" type="ORF">JCM9152_3957</name>
</gene>
<dbReference type="EMBL" id="BAUU01000036">
    <property type="protein sequence ID" value="GAE32423.1"/>
    <property type="molecule type" value="Genomic_DNA"/>
</dbReference>
<proteinExistence type="predicted"/>
<keyword evidence="2" id="KW-1185">Reference proteome</keyword>
<dbReference type="OrthoDB" id="9937037at2"/>
<dbReference type="AlphaFoldDB" id="W4QLC6"/>